<organism evidence="12 13">
    <name type="scientific">Canis lupus familiaris</name>
    <name type="common">Dog</name>
    <name type="synonym">Canis familiaris</name>
    <dbReference type="NCBI Taxonomy" id="9615"/>
    <lineage>
        <taxon>Eukaryota</taxon>
        <taxon>Metazoa</taxon>
        <taxon>Chordata</taxon>
        <taxon>Craniata</taxon>
        <taxon>Vertebrata</taxon>
        <taxon>Euteleostomi</taxon>
        <taxon>Mammalia</taxon>
        <taxon>Eutheria</taxon>
        <taxon>Laurasiatheria</taxon>
        <taxon>Carnivora</taxon>
        <taxon>Caniformia</taxon>
        <taxon>Canidae</taxon>
        <taxon>Canis</taxon>
    </lineage>
</organism>
<dbReference type="Ensembl" id="ENSCAFT00040041453.1">
    <property type="protein sequence ID" value="ENSCAFP00040036159.1"/>
    <property type="gene ID" value="ENSCAFG00040022322.1"/>
</dbReference>
<comment type="subcellular location">
    <subcellularLocation>
        <location evidence="1">Secreted</location>
    </subcellularLocation>
</comment>
<name>A0A8C0TEW3_CANLF</name>
<evidence type="ECO:0000256" key="9">
    <source>
        <dbReference type="ARBA" id="ARBA00026062"/>
    </source>
</evidence>
<proteinExistence type="inferred from homology"/>
<accession>A0A8C0TEW3</accession>
<evidence type="ECO:0000256" key="8">
    <source>
        <dbReference type="ARBA" id="ARBA00025188"/>
    </source>
</evidence>
<feature type="region of interest" description="Disordered" evidence="11">
    <location>
        <begin position="1"/>
        <end position="40"/>
    </location>
</feature>
<keyword evidence="3" id="KW-0964">Secreted</keyword>
<dbReference type="InterPro" id="IPR008996">
    <property type="entry name" value="IL1/FGF"/>
</dbReference>
<evidence type="ECO:0000256" key="4">
    <source>
        <dbReference type="ARBA" id="ARBA00022729"/>
    </source>
</evidence>
<evidence type="ECO:0000256" key="6">
    <source>
        <dbReference type="ARBA" id="ARBA00023180"/>
    </source>
</evidence>
<dbReference type="Proteomes" id="UP000694542">
    <property type="component" value="Chromosome 32"/>
</dbReference>
<dbReference type="PRINTS" id="PR00263">
    <property type="entry name" value="HBGFFGF"/>
</dbReference>
<evidence type="ECO:0000256" key="10">
    <source>
        <dbReference type="RuleBase" id="RU049442"/>
    </source>
</evidence>
<dbReference type="CDD" id="cd23317">
    <property type="entry name" value="beta-trefoil_FGF5"/>
    <property type="match status" value="1"/>
</dbReference>
<dbReference type="GO" id="GO:0051781">
    <property type="term" value="P:positive regulation of cell division"/>
    <property type="evidence" value="ECO:0007669"/>
    <property type="project" value="UniProtKB-KW"/>
</dbReference>
<evidence type="ECO:0000256" key="5">
    <source>
        <dbReference type="ARBA" id="ARBA00023030"/>
    </source>
</evidence>
<dbReference type="PROSITE" id="PS00247">
    <property type="entry name" value="HBGF_FGF"/>
    <property type="match status" value="1"/>
</dbReference>
<dbReference type="SMART" id="SM00442">
    <property type="entry name" value="FGF"/>
    <property type="match status" value="1"/>
</dbReference>
<feature type="compositionally biased region" description="Pro residues" evidence="11">
    <location>
        <begin position="1"/>
        <end position="12"/>
    </location>
</feature>
<dbReference type="AlphaFoldDB" id="A0A8C0TEW3"/>
<keyword evidence="5" id="KW-0339">Growth factor</keyword>
<reference evidence="12" key="2">
    <citation type="submission" date="2025-08" db="UniProtKB">
        <authorList>
            <consortium name="Ensembl"/>
        </authorList>
    </citation>
    <scope>IDENTIFICATION</scope>
</reference>
<protein>
    <recommendedName>
        <fullName evidence="10">Fibroblast growth factor</fullName>
        <shortName evidence="10">FGF</shortName>
    </recommendedName>
</protein>
<evidence type="ECO:0000313" key="13">
    <source>
        <dbReference type="Proteomes" id="UP000694542"/>
    </source>
</evidence>
<dbReference type="FunFam" id="2.80.10.50:FF:000042">
    <property type="entry name" value="Fibroblast growth factor"/>
    <property type="match status" value="1"/>
</dbReference>
<evidence type="ECO:0000313" key="12">
    <source>
        <dbReference type="Ensembl" id="ENSCAFP00040036159.1"/>
    </source>
</evidence>
<evidence type="ECO:0000256" key="2">
    <source>
        <dbReference type="ARBA" id="ARBA00007936"/>
    </source>
</evidence>
<keyword evidence="4" id="KW-0732">Signal</keyword>
<comment type="similarity">
    <text evidence="2 10">Belongs to the heparin-binding growth factors family.</text>
</comment>
<dbReference type="InterPro" id="IPR002209">
    <property type="entry name" value="Fibroblast_GF_fam"/>
</dbReference>
<sequence>MASPLAPPPSPPRGYVHPGRRGGQRQRHAAARGLPSPEPALQDALRAPAAGRMSLSLLLLLFLSHLILSAWAHGEKHLAPKGQPGPAATGRNPGGAGGSSTSTSGGTTSSSSSSVSSAPGASPGIRGSGSEQGSFQWSPSGRRTGSLYCRVGIGFHLQIYPDGKVNGSHEANMLSILEIFAVSQGIVGIRGVFSNKFLAMSKKGKLHASAKFTDDCKFRERFQENSYNTYASAIHRSEPAGREWYVALNKRGKAKRGCSPRVKPQHVSTHFLPRFKQLEHPELSFTVTVPEKKKPPSHVKPKVPLSAPRKSPNTVKYRLKFRFG</sequence>
<dbReference type="Gene3D" id="2.80.10.50">
    <property type="match status" value="1"/>
</dbReference>
<dbReference type="GO" id="GO:0008083">
    <property type="term" value="F:growth factor activity"/>
    <property type="evidence" value="ECO:0007669"/>
    <property type="project" value="UniProtKB-KW"/>
</dbReference>
<reference evidence="12" key="1">
    <citation type="submission" date="2018-10" db="EMBL/GenBank/DDBJ databases">
        <title>De novo assembly of a Great Dane genome.</title>
        <authorList>
            <person name="Kidd J.M."/>
            <person name="Pendleton A.L."/>
            <person name="Shen F."/>
            <person name="Emery S."/>
        </authorList>
    </citation>
    <scope>NUCLEOTIDE SEQUENCE [LARGE SCALE GENOMIC DNA]</scope>
    <source>
        <strain evidence="12">Great Dane</strain>
    </source>
</reference>
<gene>
    <name evidence="12" type="primary">FGF5</name>
</gene>
<dbReference type="PRINTS" id="PR00262">
    <property type="entry name" value="IL1HBGF"/>
</dbReference>
<evidence type="ECO:0000256" key="11">
    <source>
        <dbReference type="SAM" id="MobiDB-lite"/>
    </source>
</evidence>
<dbReference type="SUPFAM" id="SSF50353">
    <property type="entry name" value="Cytokine"/>
    <property type="match status" value="1"/>
</dbReference>
<feature type="region of interest" description="Disordered" evidence="11">
    <location>
        <begin position="291"/>
        <end position="311"/>
    </location>
</feature>
<feature type="region of interest" description="Disordered" evidence="11">
    <location>
        <begin position="78"/>
        <end position="138"/>
    </location>
</feature>
<feature type="compositionally biased region" description="Polar residues" evidence="11">
    <location>
        <begin position="129"/>
        <end position="138"/>
    </location>
</feature>
<evidence type="ECO:0000256" key="7">
    <source>
        <dbReference type="ARBA" id="ARBA00023246"/>
    </source>
</evidence>
<feature type="compositionally biased region" description="Low complexity" evidence="11">
    <location>
        <begin position="99"/>
        <end position="124"/>
    </location>
</feature>
<comment type="function">
    <text evidence="8">Plays an important role in the regulation of cell proliferation and cell differentiation. Required for normal regulation of the hair growth cycle. Functions as an inhibitor of hair elongation by promoting progression from anagen, the growth phase of the hair follicle, into catagen the apoptosis-induced regression phase.</text>
</comment>
<dbReference type="GO" id="GO:0005576">
    <property type="term" value="C:extracellular region"/>
    <property type="evidence" value="ECO:0007669"/>
    <property type="project" value="UniProtKB-SubCell"/>
</dbReference>
<keyword evidence="6" id="KW-0325">Glycoprotein</keyword>
<dbReference type="Pfam" id="PF00167">
    <property type="entry name" value="FGF"/>
    <property type="match status" value="1"/>
</dbReference>
<feature type="compositionally biased region" description="Basic residues" evidence="11">
    <location>
        <begin position="18"/>
        <end position="30"/>
    </location>
</feature>
<evidence type="ECO:0000256" key="1">
    <source>
        <dbReference type="ARBA" id="ARBA00004613"/>
    </source>
</evidence>
<dbReference type="PANTHER" id="PTHR11486">
    <property type="entry name" value="FIBROBLAST GROWTH FACTOR"/>
    <property type="match status" value="1"/>
</dbReference>
<evidence type="ECO:0000256" key="3">
    <source>
        <dbReference type="ARBA" id="ARBA00022525"/>
    </source>
</evidence>
<comment type="subunit">
    <text evidence="9">Interacts with FGFR1 and FGFR2. Affinity between fibroblast growth factors (FGFs) and their receptors is increased by heparan sulfate glycosaminoglycans that function as coreceptors.</text>
</comment>
<keyword evidence="7" id="KW-0497">Mitogen</keyword>